<protein>
    <submittedName>
        <fullName evidence="3">3-phytase</fullName>
        <ecNumber evidence="3">3.1.3.8</ecNumber>
    </submittedName>
</protein>
<keyword evidence="3" id="KW-0378">Hydrolase</keyword>
<keyword evidence="4" id="KW-1185">Reference proteome</keyword>
<evidence type="ECO:0000313" key="3">
    <source>
        <dbReference type="EMBL" id="NIJ66476.1"/>
    </source>
</evidence>
<dbReference type="EMBL" id="JAASQV010000003">
    <property type="protein sequence ID" value="NIJ66476.1"/>
    <property type="molecule type" value="Genomic_DNA"/>
</dbReference>
<evidence type="ECO:0000259" key="2">
    <source>
        <dbReference type="PROSITE" id="PS51662"/>
    </source>
</evidence>
<dbReference type="PROSITE" id="PS51662">
    <property type="entry name" value="BP_PHYTASE"/>
    <property type="match status" value="1"/>
</dbReference>
<gene>
    <name evidence="3" type="ORF">FHR20_003449</name>
</gene>
<dbReference type="Proteomes" id="UP000564677">
    <property type="component" value="Unassembled WGS sequence"/>
</dbReference>
<dbReference type="EC" id="3.1.3.8" evidence="3"/>
<dbReference type="GO" id="GO:0016158">
    <property type="term" value="F:inositol hexakisphosphate 3-phosphatase activity"/>
    <property type="evidence" value="ECO:0007669"/>
    <property type="project" value="UniProtKB-EC"/>
</dbReference>
<name>A0A7X5ZWT3_9SPHN</name>
<dbReference type="Gene3D" id="2.120.10.30">
    <property type="entry name" value="TolB, C-terminal domain"/>
    <property type="match status" value="1"/>
</dbReference>
<evidence type="ECO:0000256" key="1">
    <source>
        <dbReference type="SAM" id="SignalP"/>
    </source>
</evidence>
<comment type="caution">
    <text evidence="3">The sequence shown here is derived from an EMBL/GenBank/DDBJ whole genome shotgun (WGS) entry which is preliminary data.</text>
</comment>
<organism evidence="3 4">
    <name type="scientific">Sphingomonas leidyi</name>
    <dbReference type="NCBI Taxonomy" id="68569"/>
    <lineage>
        <taxon>Bacteria</taxon>
        <taxon>Pseudomonadati</taxon>
        <taxon>Pseudomonadota</taxon>
        <taxon>Alphaproteobacteria</taxon>
        <taxon>Sphingomonadales</taxon>
        <taxon>Sphingomonadaceae</taxon>
        <taxon>Sphingomonas</taxon>
    </lineage>
</organism>
<accession>A0A7X5ZWT3</accession>
<dbReference type="Pfam" id="PF02333">
    <property type="entry name" value="Phytase"/>
    <property type="match status" value="1"/>
</dbReference>
<dbReference type="InterPro" id="IPR003431">
    <property type="entry name" value="B-propeller_Phytase"/>
</dbReference>
<dbReference type="RefSeq" id="WP_167300809.1">
    <property type="nucleotide sequence ID" value="NZ_JAASQV010000003.1"/>
</dbReference>
<keyword evidence="1" id="KW-0732">Signal</keyword>
<sequence length="339" mass="35661">MLLATLMLLQTVPAATAQDAQAVPTAEVKAIGETQAVASLEDAADDPAIWRNPRDPARSLIVATDKKAGLNVYALSGKLRSTLPAGRVNNVDLRVWGGQVIVAASDRNDKAAAKLALYTLDTRTAALAEIGRFDAGAGEAYGLCMYAPRGGRLHAFVVHKGGTIVQMEILREGGAIKADRVRTMRLATQSEGCVADDRTGTLFVGEEDVGVWRFGANPRDPIAGEKVIAVDGKRLVDDVEGVAIAAEGARGGWLVVSSQGDSAYGVWRLRDMAYAGRFRIAAGKFGATSETDGIEVSTASFGPGLQGGLMLAQDGDNAPAAQNFKLVRWADVRKALGLK</sequence>
<feature type="chain" id="PRO_5031374465" evidence="1">
    <location>
        <begin position="18"/>
        <end position="339"/>
    </location>
</feature>
<dbReference type="AlphaFoldDB" id="A0A7X5ZWT3"/>
<proteinExistence type="predicted"/>
<feature type="signal peptide" evidence="1">
    <location>
        <begin position="1"/>
        <end position="17"/>
    </location>
</feature>
<reference evidence="3 4" key="1">
    <citation type="submission" date="2020-03" db="EMBL/GenBank/DDBJ databases">
        <title>Genomic Encyclopedia of Type Strains, Phase IV (KMG-IV): sequencing the most valuable type-strain genomes for metagenomic binning, comparative biology and taxonomic classification.</title>
        <authorList>
            <person name="Goeker M."/>
        </authorList>
    </citation>
    <scope>NUCLEOTIDE SEQUENCE [LARGE SCALE GENOMIC DNA]</scope>
    <source>
        <strain evidence="3 4">DSM 4733</strain>
    </source>
</reference>
<dbReference type="InterPro" id="IPR011042">
    <property type="entry name" value="6-blade_b-propeller_TolB-like"/>
</dbReference>
<feature type="domain" description="BPP" evidence="2">
    <location>
        <begin position="18"/>
        <end position="336"/>
    </location>
</feature>
<evidence type="ECO:0000313" key="4">
    <source>
        <dbReference type="Proteomes" id="UP000564677"/>
    </source>
</evidence>
<dbReference type="SUPFAM" id="SSF50956">
    <property type="entry name" value="Thermostable phytase (3-phytase)"/>
    <property type="match status" value="1"/>
</dbReference>